<dbReference type="Pfam" id="PF02784">
    <property type="entry name" value="Orn_Arg_deC_N"/>
    <property type="match status" value="1"/>
</dbReference>
<dbReference type="EC" id="4.1.1.20" evidence="7"/>
<dbReference type="InterPro" id="IPR002433">
    <property type="entry name" value="Orn_de-COase"/>
</dbReference>
<evidence type="ECO:0000313" key="8">
    <source>
        <dbReference type="Proteomes" id="UP000581769"/>
    </source>
</evidence>
<dbReference type="PRINTS" id="PR01182">
    <property type="entry name" value="ORNDCRBXLASE"/>
</dbReference>
<dbReference type="GO" id="GO:0008836">
    <property type="term" value="F:diaminopimelate decarboxylase activity"/>
    <property type="evidence" value="ECO:0007669"/>
    <property type="project" value="UniProtKB-EC"/>
</dbReference>
<evidence type="ECO:0000256" key="3">
    <source>
        <dbReference type="ARBA" id="ARBA00022898"/>
    </source>
</evidence>
<feature type="domain" description="Orn/DAP/Arg decarboxylase 2 N-terminal" evidence="6">
    <location>
        <begin position="37"/>
        <end position="272"/>
    </location>
</feature>
<dbReference type="Pfam" id="PF00278">
    <property type="entry name" value="Orn_DAP_Arg_deC"/>
    <property type="match status" value="1"/>
</dbReference>
<dbReference type="InterPro" id="IPR022643">
    <property type="entry name" value="De-COase2_C"/>
</dbReference>
<dbReference type="RefSeq" id="WP_184783612.1">
    <property type="nucleotide sequence ID" value="NZ_JACHMG010000001.1"/>
</dbReference>
<dbReference type="PANTHER" id="PTHR43727:SF2">
    <property type="entry name" value="GROUP IV DECARBOXYLASE"/>
    <property type="match status" value="1"/>
</dbReference>
<organism evidence="7 8">
    <name type="scientific">Amycolatopsis jiangsuensis</name>
    <dbReference type="NCBI Taxonomy" id="1181879"/>
    <lineage>
        <taxon>Bacteria</taxon>
        <taxon>Bacillati</taxon>
        <taxon>Actinomycetota</taxon>
        <taxon>Actinomycetes</taxon>
        <taxon>Pseudonocardiales</taxon>
        <taxon>Pseudonocardiaceae</taxon>
        <taxon>Amycolatopsis</taxon>
    </lineage>
</organism>
<keyword evidence="8" id="KW-1185">Reference proteome</keyword>
<dbReference type="EMBL" id="JACHMG010000001">
    <property type="protein sequence ID" value="MBB4689007.1"/>
    <property type="molecule type" value="Genomic_DNA"/>
</dbReference>
<evidence type="ECO:0000256" key="4">
    <source>
        <dbReference type="ARBA" id="ARBA00023239"/>
    </source>
</evidence>
<feature type="domain" description="Orn/DAP/Arg decarboxylase 2 C-terminal" evidence="5">
    <location>
        <begin position="16"/>
        <end position="361"/>
    </location>
</feature>
<dbReference type="SUPFAM" id="SSF50621">
    <property type="entry name" value="Alanine racemase C-terminal domain-like"/>
    <property type="match status" value="1"/>
</dbReference>
<gene>
    <name evidence="7" type="ORF">BJY18_006492</name>
</gene>
<accession>A0A840J6I0</accession>
<keyword evidence="3" id="KW-0663">Pyridoxal phosphate</keyword>
<evidence type="ECO:0000259" key="5">
    <source>
        <dbReference type="Pfam" id="PF00278"/>
    </source>
</evidence>
<comment type="cofactor">
    <cofactor evidence="1">
        <name>pyridoxal 5'-phosphate</name>
        <dbReference type="ChEBI" id="CHEBI:597326"/>
    </cofactor>
</comment>
<dbReference type="GO" id="GO:0009089">
    <property type="term" value="P:lysine biosynthetic process via diaminopimelate"/>
    <property type="evidence" value="ECO:0007669"/>
    <property type="project" value="TreeGrafter"/>
</dbReference>
<dbReference type="PROSITE" id="PS00879">
    <property type="entry name" value="ODR_DC_2_2"/>
    <property type="match status" value="1"/>
</dbReference>
<dbReference type="AlphaFoldDB" id="A0A840J6I0"/>
<evidence type="ECO:0000256" key="2">
    <source>
        <dbReference type="ARBA" id="ARBA00022793"/>
    </source>
</evidence>
<dbReference type="GO" id="GO:0006596">
    <property type="term" value="P:polyamine biosynthetic process"/>
    <property type="evidence" value="ECO:0007669"/>
    <property type="project" value="InterPro"/>
</dbReference>
<dbReference type="Proteomes" id="UP000581769">
    <property type="component" value="Unassembled WGS sequence"/>
</dbReference>
<evidence type="ECO:0000256" key="1">
    <source>
        <dbReference type="ARBA" id="ARBA00001933"/>
    </source>
</evidence>
<dbReference type="Gene3D" id="3.20.20.10">
    <property type="entry name" value="Alanine racemase"/>
    <property type="match status" value="1"/>
</dbReference>
<dbReference type="SUPFAM" id="SSF51419">
    <property type="entry name" value="PLP-binding barrel"/>
    <property type="match status" value="1"/>
</dbReference>
<dbReference type="Gene3D" id="2.40.37.10">
    <property type="entry name" value="Lyase, Ornithine Decarboxylase, Chain A, domain 1"/>
    <property type="match status" value="1"/>
</dbReference>
<comment type="caution">
    <text evidence="7">The sequence shown here is derived from an EMBL/GenBank/DDBJ whole genome shotgun (WGS) entry which is preliminary data.</text>
</comment>
<protein>
    <submittedName>
        <fullName evidence="7">Diaminopimelate decarboxylase</fullName>
        <ecNumber evidence="7">4.1.1.20</ecNumber>
    </submittedName>
</protein>
<dbReference type="InterPro" id="IPR022653">
    <property type="entry name" value="De-COase2_pyr-phos_BS"/>
</dbReference>
<proteinExistence type="predicted"/>
<dbReference type="InterPro" id="IPR022644">
    <property type="entry name" value="De-COase2_N"/>
</dbReference>
<keyword evidence="2" id="KW-0210">Decarboxylase</keyword>
<dbReference type="InterPro" id="IPR009006">
    <property type="entry name" value="Ala_racemase/Decarboxylase_C"/>
</dbReference>
<keyword evidence="4 7" id="KW-0456">Lyase</keyword>
<reference evidence="7 8" key="1">
    <citation type="submission" date="2020-08" db="EMBL/GenBank/DDBJ databases">
        <title>Sequencing the genomes of 1000 actinobacteria strains.</title>
        <authorList>
            <person name="Klenk H.-P."/>
        </authorList>
    </citation>
    <scope>NUCLEOTIDE SEQUENCE [LARGE SCALE GENOMIC DNA]</scope>
    <source>
        <strain evidence="7 8">DSM 45859</strain>
    </source>
</reference>
<dbReference type="PROSITE" id="PS00878">
    <property type="entry name" value="ODR_DC_2_1"/>
    <property type="match status" value="1"/>
</dbReference>
<dbReference type="PANTHER" id="PTHR43727">
    <property type="entry name" value="DIAMINOPIMELATE DECARBOXYLASE"/>
    <property type="match status" value="1"/>
</dbReference>
<evidence type="ECO:0000259" key="6">
    <source>
        <dbReference type="Pfam" id="PF02784"/>
    </source>
</evidence>
<sequence length="404" mass="42538">MSNHDALAERFGTPAYVYDLDVAARSRDQLFGLLPENFALYYALKANPHPDLARELREGGCRAEISSTGELANALTAGFAPEHILYTGPGKTDGELDAAITAGVRLFSVESLTDLRHVGAVADRHGTVARCLLRVNTTQGSASTGIRMMGRPSQFGIDAETLPGSMPAFKAVAGTRVVGAHFFTMSNAQDEDSLLGEYEFVLQSAAQLRQEAGLPLELLDIGGGFSSPYAVVGQRTDYPKLRAGLEQLLDLYLPGWRTGEVELACESGRYLAGSCGTLLAGVVNVKESRGSRFVILDAGINVVGGLSGIGRLLPAAVGIEQAGHEPGHLVGPLCTPGDSLAKAAKLPELAPGDVVTVPNVGAYGVTASLISFLGRPAPTEVVVRGEEIVSVSRLDYQRAYEVSS</sequence>
<name>A0A840J6I0_9PSEU</name>
<evidence type="ECO:0000313" key="7">
    <source>
        <dbReference type="EMBL" id="MBB4689007.1"/>
    </source>
</evidence>
<dbReference type="InterPro" id="IPR022657">
    <property type="entry name" value="De-COase2_CS"/>
</dbReference>
<dbReference type="InterPro" id="IPR029066">
    <property type="entry name" value="PLP-binding_barrel"/>
</dbReference>